<organism evidence="4 5">
    <name type="scientific">Dactylosporangium cerinum</name>
    <dbReference type="NCBI Taxonomy" id="1434730"/>
    <lineage>
        <taxon>Bacteria</taxon>
        <taxon>Bacillati</taxon>
        <taxon>Actinomycetota</taxon>
        <taxon>Actinomycetes</taxon>
        <taxon>Micromonosporales</taxon>
        <taxon>Micromonosporaceae</taxon>
        <taxon>Dactylosporangium</taxon>
    </lineage>
</organism>
<evidence type="ECO:0000313" key="5">
    <source>
        <dbReference type="Proteomes" id="UP001595912"/>
    </source>
</evidence>
<dbReference type="CDD" id="cd06974">
    <property type="entry name" value="TerD_like"/>
    <property type="match status" value="1"/>
</dbReference>
<evidence type="ECO:0000259" key="3">
    <source>
        <dbReference type="Pfam" id="PF02342"/>
    </source>
</evidence>
<accession>A0ABV9W7A7</accession>
<feature type="domain" description="TerD" evidence="3">
    <location>
        <begin position="1"/>
        <end position="169"/>
    </location>
</feature>
<evidence type="ECO:0000313" key="4">
    <source>
        <dbReference type="EMBL" id="MFC5003899.1"/>
    </source>
</evidence>
<proteinExistence type="inferred from homology"/>
<dbReference type="Gene3D" id="2.60.60.30">
    <property type="entry name" value="sav2460 like domains"/>
    <property type="match status" value="1"/>
</dbReference>
<evidence type="ECO:0000256" key="1">
    <source>
        <dbReference type="ARBA" id="ARBA00008775"/>
    </source>
</evidence>
<dbReference type="InterPro" id="IPR003325">
    <property type="entry name" value="TerD"/>
</dbReference>
<dbReference type="PANTHER" id="PTHR32097:SF4">
    <property type="entry name" value="GENERAL STRESS PROTEIN 16U"/>
    <property type="match status" value="1"/>
</dbReference>
<name>A0ABV9W7A7_9ACTN</name>
<dbReference type="Proteomes" id="UP001595912">
    <property type="component" value="Unassembled WGS sequence"/>
</dbReference>
<protein>
    <submittedName>
        <fullName evidence="4">TerD family protein</fullName>
    </submittedName>
</protein>
<dbReference type="EMBL" id="JBHSIU010000054">
    <property type="protein sequence ID" value="MFC5003899.1"/>
    <property type="molecule type" value="Genomic_DNA"/>
</dbReference>
<dbReference type="InterPro" id="IPR051324">
    <property type="entry name" value="Stress/Tellurium_Resist"/>
</dbReference>
<dbReference type="RefSeq" id="WP_380123270.1">
    <property type="nucleotide sequence ID" value="NZ_JBHSIU010000054.1"/>
</dbReference>
<feature type="compositionally biased region" description="Basic and acidic residues" evidence="2">
    <location>
        <begin position="178"/>
        <end position="195"/>
    </location>
</feature>
<feature type="region of interest" description="Disordered" evidence="2">
    <location>
        <begin position="241"/>
        <end position="265"/>
    </location>
</feature>
<keyword evidence="5" id="KW-1185">Reference proteome</keyword>
<reference evidence="5" key="1">
    <citation type="journal article" date="2019" name="Int. J. Syst. Evol. Microbiol.">
        <title>The Global Catalogue of Microorganisms (GCM) 10K type strain sequencing project: providing services to taxonomists for standard genome sequencing and annotation.</title>
        <authorList>
            <consortium name="The Broad Institute Genomics Platform"/>
            <consortium name="The Broad Institute Genome Sequencing Center for Infectious Disease"/>
            <person name="Wu L."/>
            <person name="Ma J."/>
        </authorList>
    </citation>
    <scope>NUCLEOTIDE SEQUENCE [LARGE SCALE GENOMIC DNA]</scope>
    <source>
        <strain evidence="5">CGMCC 4.7152</strain>
    </source>
</reference>
<comment type="similarity">
    <text evidence="1">Belongs to the CAPAB/TerDEXZ family.</text>
</comment>
<dbReference type="Pfam" id="PF02342">
    <property type="entry name" value="TerD"/>
    <property type="match status" value="1"/>
</dbReference>
<feature type="region of interest" description="Disordered" evidence="2">
    <location>
        <begin position="177"/>
        <end position="213"/>
    </location>
</feature>
<sequence length="265" mass="28103">MSMQKGANLPVLATSVRAVLGWRGGAGVPDADGSALLLVNNKVRNDDDFVFYNQPQHPGGAVRHEGKTGGSGGPVTDTLLVDLARVEPAVERIVLAASADGGTFGAVPELHIRLLDAVSGAEVARFDSPGATTETAFIFGELYRRAGVWKFRAVGQGYDSGLAGLARDFGISVDDDVPAARRPDRDAPRRVHGEVGDGGAVPHRERRRRAGGPARVELHHLERERLVGPATGRRVQLGHEVERGEAEVMTGRRSGHSVGAPGRNR</sequence>
<gene>
    <name evidence="4" type="ORF">ACFPIJ_39500</name>
</gene>
<comment type="caution">
    <text evidence="4">The sequence shown here is derived from an EMBL/GenBank/DDBJ whole genome shotgun (WGS) entry which is preliminary data.</text>
</comment>
<dbReference type="PANTHER" id="PTHR32097">
    <property type="entry name" value="CAMP-BINDING PROTEIN 1-RELATED"/>
    <property type="match status" value="1"/>
</dbReference>
<evidence type="ECO:0000256" key="2">
    <source>
        <dbReference type="SAM" id="MobiDB-lite"/>
    </source>
</evidence>